<evidence type="ECO:0000256" key="4">
    <source>
        <dbReference type="ARBA" id="ARBA00023136"/>
    </source>
</evidence>
<feature type="transmembrane region" description="Helical" evidence="5">
    <location>
        <begin position="738"/>
        <end position="756"/>
    </location>
</feature>
<dbReference type="EMBL" id="UINC01000996">
    <property type="protein sequence ID" value="SUZ66890.1"/>
    <property type="molecule type" value="Genomic_DNA"/>
</dbReference>
<feature type="transmembrane region" description="Helical" evidence="5">
    <location>
        <begin position="346"/>
        <end position="366"/>
    </location>
</feature>
<evidence type="ECO:0000256" key="5">
    <source>
        <dbReference type="SAM" id="Phobius"/>
    </source>
</evidence>
<dbReference type="GO" id="GO:0003954">
    <property type="term" value="F:NADH dehydrogenase activity"/>
    <property type="evidence" value="ECO:0007669"/>
    <property type="project" value="TreeGrafter"/>
</dbReference>
<feature type="transmembrane region" description="Helical" evidence="5">
    <location>
        <begin position="227"/>
        <end position="248"/>
    </location>
</feature>
<dbReference type="InterPro" id="IPR003945">
    <property type="entry name" value="NU5C-like"/>
</dbReference>
<dbReference type="NCBIfam" id="TIGR01974">
    <property type="entry name" value="NDH_I_L"/>
    <property type="match status" value="1"/>
</dbReference>
<dbReference type="InterPro" id="IPR001750">
    <property type="entry name" value="ND/Mrp_TM"/>
</dbReference>
<feature type="transmembrane region" description="Helical" evidence="5">
    <location>
        <begin position="373"/>
        <end position="396"/>
    </location>
</feature>
<comment type="subcellular location">
    <subcellularLocation>
        <location evidence="1">Membrane</location>
        <topology evidence="1">Multi-pass membrane protein</topology>
    </subcellularLocation>
</comment>
<dbReference type="InterPro" id="IPR001516">
    <property type="entry name" value="Proton_antipo_N"/>
</dbReference>
<feature type="transmembrane region" description="Helical" evidence="5">
    <location>
        <begin position="513"/>
        <end position="532"/>
    </location>
</feature>
<accession>A0A381PIX4</accession>
<dbReference type="PRINTS" id="PR01434">
    <property type="entry name" value="NADHDHGNASE5"/>
</dbReference>
<dbReference type="GO" id="GO:0016020">
    <property type="term" value="C:membrane"/>
    <property type="evidence" value="ECO:0007669"/>
    <property type="project" value="UniProtKB-SubCell"/>
</dbReference>
<feature type="transmembrane region" description="Helical" evidence="5">
    <location>
        <begin position="34"/>
        <end position="57"/>
    </location>
</feature>
<dbReference type="PANTHER" id="PTHR42829:SF2">
    <property type="entry name" value="NADH-UBIQUINONE OXIDOREDUCTASE CHAIN 5"/>
    <property type="match status" value="1"/>
</dbReference>
<feature type="domain" description="NADH-Ubiquinone oxidoreductase (complex I) chain 5 N-terminal" evidence="7">
    <location>
        <begin position="128"/>
        <end position="163"/>
    </location>
</feature>
<feature type="transmembrane region" description="Helical" evidence="5">
    <location>
        <begin position="195"/>
        <end position="215"/>
    </location>
</feature>
<evidence type="ECO:0000256" key="2">
    <source>
        <dbReference type="ARBA" id="ARBA00022692"/>
    </source>
</evidence>
<feature type="transmembrane region" description="Helical" evidence="5">
    <location>
        <begin position="562"/>
        <end position="582"/>
    </location>
</feature>
<evidence type="ECO:0000313" key="8">
    <source>
        <dbReference type="EMBL" id="SUZ66890.1"/>
    </source>
</evidence>
<dbReference type="PANTHER" id="PTHR42829">
    <property type="entry name" value="NADH-UBIQUINONE OXIDOREDUCTASE CHAIN 5"/>
    <property type="match status" value="1"/>
</dbReference>
<feature type="transmembrane region" description="Helical" evidence="5">
    <location>
        <begin position="308"/>
        <end position="326"/>
    </location>
</feature>
<feature type="transmembrane region" description="Helical" evidence="5">
    <location>
        <begin position="172"/>
        <end position="189"/>
    </location>
</feature>
<feature type="transmembrane region" description="Helical" evidence="5">
    <location>
        <begin position="268"/>
        <end position="287"/>
    </location>
</feature>
<gene>
    <name evidence="8" type="ORF">METZ01_LOCUS19744</name>
</gene>
<dbReference type="GO" id="GO:0042773">
    <property type="term" value="P:ATP synthesis coupled electron transport"/>
    <property type="evidence" value="ECO:0007669"/>
    <property type="project" value="InterPro"/>
</dbReference>
<reference evidence="8" key="1">
    <citation type="submission" date="2018-05" db="EMBL/GenBank/DDBJ databases">
        <authorList>
            <person name="Lanie J.A."/>
            <person name="Ng W.-L."/>
            <person name="Kazmierczak K.M."/>
            <person name="Andrzejewski T.M."/>
            <person name="Davidsen T.M."/>
            <person name="Wayne K.J."/>
            <person name="Tettelin H."/>
            <person name="Glass J.I."/>
            <person name="Rusch D."/>
            <person name="Podicherti R."/>
            <person name="Tsui H.-C.T."/>
            <person name="Winkler M.E."/>
        </authorList>
    </citation>
    <scope>NUCLEOTIDE SEQUENCE</scope>
</reference>
<name>A0A381PIX4_9ZZZZ</name>
<keyword evidence="2 5" id="KW-0812">Transmembrane</keyword>
<dbReference type="Gene3D" id="1.20.5.2700">
    <property type="match status" value="1"/>
</dbReference>
<sequence>MAGSGNEYNLLLPLVPALLVVPVLFLLGMESHEAAFLIVLAPFIAFPVILIVGQAYNGNETWKNKLKEGGIIGLGSLLISLTVTLWIMFDYLTEAAHFEHDSVATWFDWISFEVMQSDYTMTETRVLGVGVWIDSVTLMLLFVATFLCFLICWFSLGYMNTDQINENRNHRFYGEFVLFALGMFGMVLADNFLWLFVFWEIMGLCSYLLIGFYFWKESAAYAAKKAFLTTRVGDVFLMVGLLILYDIYGSLEFSVVFDDPSTGVGGAAVDSGQLFWALIMLFIGAIGKSAQFPLHVWLPDAMEGPTPVSALIHAATMVNAGLYLVARMVPFVDVSHHGVAGLEELGLIVAWVGGITAFMAASIAFVQNDIKKVLAYSTMSQLAYIFTGLGSALWFYSHGDHHAAAFVFGASMFHLFNHAMAKGMLFMASGSVIHEIHHAHEHLHHGADRGHDDFDHQDMRNMGGLASKMPVTATAMMFGSMSIIGIPLIGGFWSKEGIIAETWKACLEAEPLMFGPALLILLTAGMTGFYMSRMWLMTFAGKPKHEAAKHVHEATPWIKEPLVILTIISALGGFLLSVMGVVDYLSAEKDHLALHGVLETLEHAFLPSDTNLRLVGWTTILLSLVIGPIYAARVHGGRLAEGEKSNPMVAWLVSLSDRFGTQDVSEIAESSLSEALQNRLYFDDLYELVLAKTAIPFAAFAAWFDKKVVDGLVKQVESNSVLGSIQIRKVTTGRARDYILMTAVGALSIFALAWGVSG</sequence>
<protein>
    <recommendedName>
        <fullName evidence="9">NADH:quinone oxidoreductase/Mrp antiporter membrane subunit domain-containing protein</fullName>
    </recommendedName>
</protein>
<evidence type="ECO:0000256" key="3">
    <source>
        <dbReference type="ARBA" id="ARBA00022989"/>
    </source>
</evidence>
<organism evidence="8">
    <name type="scientific">marine metagenome</name>
    <dbReference type="NCBI Taxonomy" id="408172"/>
    <lineage>
        <taxon>unclassified sequences</taxon>
        <taxon>metagenomes</taxon>
        <taxon>ecological metagenomes</taxon>
    </lineage>
</organism>
<feature type="domain" description="NADH:quinone oxidoreductase/Mrp antiporter transmembrane" evidence="6">
    <location>
        <begin position="189"/>
        <end position="505"/>
    </location>
</feature>
<dbReference type="Pfam" id="PF00662">
    <property type="entry name" value="Proton_antipo_N"/>
    <property type="match status" value="1"/>
</dbReference>
<feature type="transmembrane region" description="Helical" evidence="5">
    <location>
        <begin position="136"/>
        <end position="160"/>
    </location>
</feature>
<dbReference type="Pfam" id="PF00361">
    <property type="entry name" value="Proton_antipo_M"/>
    <property type="match status" value="1"/>
</dbReference>
<feature type="transmembrane region" description="Helical" evidence="5">
    <location>
        <begin position="402"/>
        <end position="421"/>
    </location>
</feature>
<dbReference type="GO" id="GO:0015990">
    <property type="term" value="P:electron transport coupled proton transport"/>
    <property type="evidence" value="ECO:0007669"/>
    <property type="project" value="TreeGrafter"/>
</dbReference>
<dbReference type="GO" id="GO:0008137">
    <property type="term" value="F:NADH dehydrogenase (ubiquinone) activity"/>
    <property type="evidence" value="ECO:0007669"/>
    <property type="project" value="InterPro"/>
</dbReference>
<dbReference type="InterPro" id="IPR018393">
    <property type="entry name" value="NADHpl_OxRdtase_5_subgr"/>
</dbReference>
<evidence type="ECO:0000259" key="6">
    <source>
        <dbReference type="Pfam" id="PF00361"/>
    </source>
</evidence>
<evidence type="ECO:0000256" key="1">
    <source>
        <dbReference type="ARBA" id="ARBA00004141"/>
    </source>
</evidence>
<keyword evidence="3 5" id="KW-1133">Transmembrane helix</keyword>
<evidence type="ECO:0000259" key="7">
    <source>
        <dbReference type="Pfam" id="PF00662"/>
    </source>
</evidence>
<evidence type="ECO:0008006" key="9">
    <source>
        <dbReference type="Google" id="ProtNLM"/>
    </source>
</evidence>
<feature type="transmembrane region" description="Helical" evidence="5">
    <location>
        <begin position="614"/>
        <end position="632"/>
    </location>
</feature>
<feature type="transmembrane region" description="Helical" evidence="5">
    <location>
        <begin position="69"/>
        <end position="89"/>
    </location>
</feature>
<proteinExistence type="predicted"/>
<feature type="transmembrane region" description="Helical" evidence="5">
    <location>
        <begin position="7"/>
        <end position="28"/>
    </location>
</feature>
<keyword evidence="4 5" id="KW-0472">Membrane</keyword>
<dbReference type="AlphaFoldDB" id="A0A381PIX4"/>
<feature type="transmembrane region" description="Helical" evidence="5">
    <location>
        <begin position="469"/>
        <end position="493"/>
    </location>
</feature>